<dbReference type="RefSeq" id="WP_144875102.1">
    <property type="nucleotide sequence ID" value="NZ_LR214161.1"/>
</dbReference>
<dbReference type="PANTHER" id="PTHR34547:SF1">
    <property type="entry name" value="YACP-LIKE NYN DOMAIN PROTEIN"/>
    <property type="match status" value="1"/>
</dbReference>
<dbReference type="Pfam" id="PF05991">
    <property type="entry name" value="NYN_YacP"/>
    <property type="match status" value="1"/>
</dbReference>
<evidence type="ECO:0000313" key="2">
    <source>
        <dbReference type="Proteomes" id="UP000320055"/>
    </source>
</evidence>
<protein>
    <recommendedName>
        <fullName evidence="3">RNA-binding protein containing a PIN domain</fullName>
    </recommendedName>
</protein>
<sequence length="183" mass="20938">MLSSSYQAFLLVDGYNIIGSWSDLQKNRDRHGLEAARESLVESLINYSPMVSYRTQIVFDAHYQRTPSHLQEYTPLVSAYYTAFAETADTYIEKFCAASKHRKELEKPLRLIVATNDRAQRHVVTGYGAECISSQRLAGDVEITARKIRQKKRSAKKSSGRFLFHALDPIAQQRLRQLRQGKP</sequence>
<dbReference type="PANTHER" id="PTHR34547">
    <property type="entry name" value="YACP-LIKE NYN DOMAIN PROTEIN"/>
    <property type="match status" value="1"/>
</dbReference>
<dbReference type="EMBL" id="CAACVJ010000363">
    <property type="protein sequence ID" value="VEP16258.1"/>
    <property type="molecule type" value="Genomic_DNA"/>
</dbReference>
<dbReference type="Proteomes" id="UP000320055">
    <property type="component" value="Unassembled WGS sequence"/>
</dbReference>
<keyword evidence="2" id="KW-1185">Reference proteome</keyword>
<dbReference type="OrthoDB" id="9792160at2"/>
<dbReference type="InterPro" id="IPR010298">
    <property type="entry name" value="YacP-like"/>
</dbReference>
<proteinExistence type="predicted"/>
<evidence type="ECO:0008006" key="3">
    <source>
        <dbReference type="Google" id="ProtNLM"/>
    </source>
</evidence>
<dbReference type="AlphaFoldDB" id="A0A563VXT2"/>
<gene>
    <name evidence="1" type="ORF">H1P_4250005</name>
</gene>
<accession>A0A563VXT2</accession>
<reference evidence="1 2" key="1">
    <citation type="submission" date="2019-01" db="EMBL/GenBank/DDBJ databases">
        <authorList>
            <person name="Brito A."/>
        </authorList>
    </citation>
    <scope>NUCLEOTIDE SEQUENCE [LARGE SCALE GENOMIC DNA]</scope>
    <source>
        <strain evidence="1">1</strain>
    </source>
</reference>
<evidence type="ECO:0000313" key="1">
    <source>
        <dbReference type="EMBL" id="VEP16258.1"/>
    </source>
</evidence>
<name>A0A563VXT2_9CYAN</name>
<organism evidence="1 2">
    <name type="scientific">Hyella patelloides LEGE 07179</name>
    <dbReference type="NCBI Taxonomy" id="945734"/>
    <lineage>
        <taxon>Bacteria</taxon>
        <taxon>Bacillati</taxon>
        <taxon>Cyanobacteriota</taxon>
        <taxon>Cyanophyceae</taxon>
        <taxon>Pleurocapsales</taxon>
        <taxon>Hyellaceae</taxon>
        <taxon>Hyella</taxon>
    </lineage>
</organism>
<dbReference type="CDD" id="cd10912">
    <property type="entry name" value="PIN_YacP-like"/>
    <property type="match status" value="1"/>
</dbReference>